<reference evidence="2 3" key="1">
    <citation type="submission" date="2020-07" db="EMBL/GenBank/DDBJ databases">
        <title>Whole genome sequence of Sphingobium yanoikuyae A3.</title>
        <authorList>
            <person name="Han S.-S."/>
        </authorList>
    </citation>
    <scope>NUCLEOTIDE SEQUENCE [LARGE SCALE GENOMIC DNA]</scope>
    <source>
        <strain evidence="2 3">A3</strain>
    </source>
</reference>
<dbReference type="SUPFAM" id="SSF55073">
    <property type="entry name" value="Nucleotide cyclase"/>
    <property type="match status" value="1"/>
</dbReference>
<dbReference type="CDD" id="cd01949">
    <property type="entry name" value="GGDEF"/>
    <property type="match status" value="1"/>
</dbReference>
<dbReference type="InterPro" id="IPR043128">
    <property type="entry name" value="Rev_trsase/Diguanyl_cyclase"/>
</dbReference>
<dbReference type="Pfam" id="PF00990">
    <property type="entry name" value="GGDEF"/>
    <property type="match status" value="1"/>
</dbReference>
<feature type="domain" description="GGDEF" evidence="1">
    <location>
        <begin position="177"/>
        <end position="310"/>
    </location>
</feature>
<sequence length="314" mass="35111">MKEFFERASEEGGLSYRDLQIVLDALPTALSWATLENAEIRFFNRAFKTLFGYSDGAFRTVDDWIDTAYIDNRQKMEARSRWEQLWVGQPSGIGEVDVIELDIRCADGTIRTVQHRGILLHDIGIGIATFDDISDRKRAEQALFALANEDPLTGLPNRRVLQERWQETLRRHISPSSMSALLLIDLDGFKPINDQLGHDAGDEVLCIVAERLKASVRESDLICRIGGDEFVVLLGSIATHEIVAQLCWRIEASLNLPVAVAGNTVRVGASIGASLFPRDGTDLRSLIKRADEALYRVKAREKGGWEWFEAPTAA</sequence>
<dbReference type="Gene3D" id="3.30.450.20">
    <property type="entry name" value="PAS domain"/>
    <property type="match status" value="1"/>
</dbReference>
<dbReference type="Gene3D" id="3.30.70.270">
    <property type="match status" value="1"/>
</dbReference>
<evidence type="ECO:0000313" key="2">
    <source>
        <dbReference type="EMBL" id="QNG47747.1"/>
    </source>
</evidence>
<name>A0A9X7UCU0_SPHYA</name>
<organism evidence="2 3">
    <name type="scientific">Sphingobium yanoikuyae</name>
    <name type="common">Sphingomonas yanoikuyae</name>
    <dbReference type="NCBI Taxonomy" id="13690"/>
    <lineage>
        <taxon>Bacteria</taxon>
        <taxon>Pseudomonadati</taxon>
        <taxon>Pseudomonadota</taxon>
        <taxon>Alphaproteobacteria</taxon>
        <taxon>Sphingomonadales</taxon>
        <taxon>Sphingomonadaceae</taxon>
        <taxon>Sphingobium</taxon>
    </lineage>
</organism>
<dbReference type="NCBIfam" id="TIGR00229">
    <property type="entry name" value="sensory_box"/>
    <property type="match status" value="1"/>
</dbReference>
<dbReference type="EMBL" id="CP060122">
    <property type="protein sequence ID" value="QNG47747.1"/>
    <property type="molecule type" value="Genomic_DNA"/>
</dbReference>
<dbReference type="PANTHER" id="PTHR46663:SF2">
    <property type="entry name" value="GGDEF DOMAIN-CONTAINING PROTEIN"/>
    <property type="match status" value="1"/>
</dbReference>
<dbReference type="GO" id="GO:0003824">
    <property type="term" value="F:catalytic activity"/>
    <property type="evidence" value="ECO:0007669"/>
    <property type="project" value="UniProtKB-ARBA"/>
</dbReference>
<dbReference type="InterPro" id="IPR052163">
    <property type="entry name" value="DGC-Regulatory_Protein"/>
</dbReference>
<dbReference type="SMART" id="SM00267">
    <property type="entry name" value="GGDEF"/>
    <property type="match status" value="1"/>
</dbReference>
<dbReference type="AlphaFoldDB" id="A0A9X7UCU0"/>
<gene>
    <name evidence="2" type="ORF">H3V42_09300</name>
</gene>
<proteinExistence type="predicted"/>
<evidence type="ECO:0000313" key="3">
    <source>
        <dbReference type="Proteomes" id="UP000515377"/>
    </source>
</evidence>
<dbReference type="InterPro" id="IPR035965">
    <property type="entry name" value="PAS-like_dom_sf"/>
</dbReference>
<dbReference type="InterPro" id="IPR000014">
    <property type="entry name" value="PAS"/>
</dbReference>
<dbReference type="PROSITE" id="PS50887">
    <property type="entry name" value="GGDEF"/>
    <property type="match status" value="1"/>
</dbReference>
<dbReference type="PANTHER" id="PTHR46663">
    <property type="entry name" value="DIGUANYLATE CYCLASE DGCT-RELATED"/>
    <property type="match status" value="1"/>
</dbReference>
<evidence type="ECO:0000259" key="1">
    <source>
        <dbReference type="PROSITE" id="PS50887"/>
    </source>
</evidence>
<protein>
    <submittedName>
        <fullName evidence="2">GGDEF domain-containing protein</fullName>
    </submittedName>
</protein>
<dbReference type="InterPro" id="IPR029787">
    <property type="entry name" value="Nucleotide_cyclase"/>
</dbReference>
<accession>A0A9X7UCU0</accession>
<dbReference type="SUPFAM" id="SSF55785">
    <property type="entry name" value="PYP-like sensor domain (PAS domain)"/>
    <property type="match status" value="1"/>
</dbReference>
<dbReference type="Pfam" id="PF13188">
    <property type="entry name" value="PAS_8"/>
    <property type="match status" value="1"/>
</dbReference>
<dbReference type="FunFam" id="3.30.70.270:FF:000001">
    <property type="entry name" value="Diguanylate cyclase domain protein"/>
    <property type="match status" value="1"/>
</dbReference>
<dbReference type="Proteomes" id="UP000515377">
    <property type="component" value="Chromosome"/>
</dbReference>
<dbReference type="NCBIfam" id="TIGR00254">
    <property type="entry name" value="GGDEF"/>
    <property type="match status" value="1"/>
</dbReference>
<dbReference type="InterPro" id="IPR000160">
    <property type="entry name" value="GGDEF_dom"/>
</dbReference>